<protein>
    <submittedName>
        <fullName evidence="6">EAL domain-containing protein</fullName>
    </submittedName>
</protein>
<evidence type="ECO:0000256" key="2">
    <source>
        <dbReference type="SAM" id="SignalP"/>
    </source>
</evidence>
<dbReference type="NCBIfam" id="TIGR00229">
    <property type="entry name" value="sensory_box"/>
    <property type="match status" value="1"/>
</dbReference>
<feature type="transmembrane region" description="Helical" evidence="1">
    <location>
        <begin position="216"/>
        <end position="232"/>
    </location>
</feature>
<feature type="domain" description="PAC" evidence="3">
    <location>
        <begin position="481"/>
        <end position="533"/>
    </location>
</feature>
<dbReference type="NCBIfam" id="TIGR00254">
    <property type="entry name" value="GGDEF"/>
    <property type="match status" value="1"/>
</dbReference>
<dbReference type="Gene3D" id="3.30.70.270">
    <property type="match status" value="1"/>
</dbReference>
<dbReference type="Pfam" id="PF00990">
    <property type="entry name" value="GGDEF"/>
    <property type="match status" value="1"/>
</dbReference>
<dbReference type="Pfam" id="PF07695">
    <property type="entry name" value="7TMR-DISM_7TM"/>
    <property type="match status" value="1"/>
</dbReference>
<keyword evidence="2" id="KW-0732">Signal</keyword>
<name>A0ABV9LWW3_9ALTE</name>
<keyword evidence="7" id="KW-1185">Reference proteome</keyword>
<dbReference type="Gene3D" id="2.60.40.2380">
    <property type="match status" value="1"/>
</dbReference>
<reference evidence="7" key="1">
    <citation type="journal article" date="2019" name="Int. J. Syst. Evol. Microbiol.">
        <title>The Global Catalogue of Microorganisms (GCM) 10K type strain sequencing project: providing services to taxonomists for standard genome sequencing and annotation.</title>
        <authorList>
            <consortium name="The Broad Institute Genomics Platform"/>
            <consortium name="The Broad Institute Genome Sequencing Center for Infectious Disease"/>
            <person name="Wu L."/>
            <person name="Ma J."/>
        </authorList>
    </citation>
    <scope>NUCLEOTIDE SEQUENCE [LARGE SCALE GENOMIC DNA]</scope>
    <source>
        <strain evidence="7">KACC 12507</strain>
    </source>
</reference>
<feature type="transmembrane region" description="Helical" evidence="1">
    <location>
        <begin position="187"/>
        <end position="209"/>
    </location>
</feature>
<dbReference type="SUPFAM" id="SSF55073">
    <property type="entry name" value="Nucleotide cyclase"/>
    <property type="match status" value="1"/>
</dbReference>
<keyword evidence="1" id="KW-0812">Transmembrane</keyword>
<sequence>MKLLAFFIIVMPAFLTFAQATNTHIKSLTVSEGFASTNASAYSRYFEDISGELTVDEVLQLPPEQWKSIDSASPNFGASSSHFWFKLSLHNQSGDAQNLVLLNNYAPTDALSFYHLLPSFELKADYHTGDSLVHSSRPITHFSYAFPVHIKSQEKALILLKVSSKGSVIVPLSMWEQDTFYAYKGSFFLIFGLLVGVLLITSIYNCFVYLKTKEKLFLTFSFFILSIAFLVVHQSGMAMQYFWPNSPVFNQFAAVLSIALASVGHCVFSLTYLHIKGRLKALCLGLLSISLALVALYPLISYNFLIQAALLNGALVLLITLVFAVYRTYTGDKNAQIYALAWSPFILGVIISASIRFNAVPYSVYTEFAGLFFAVVTIVWLSMAIAERINREKQKRISAQKEAISNLKRYEDLFENSVEGIFSSTLCGKLISVNAAFIKMLDFSDKQSLFDYVRNDLANIYKRGSDREQLIKKVRAHKRVVDEEVELIKRDGTVFWASLTLRLTMNDESKTPVIEGAMIDITDRKMSERQLAYLASHDPLTDLYNRREFEGRLNIALKDFQAKNDHDAFCCVLYMDLDQFKIVNDTCGHSVGDRLLKDVTKLMEKTLNARGFLARLGGDEFGVILHNMTAVDAYDIASEILSAVGEFKFKHSKRIFNLGISIGLVELTKGSTTVEDIMSFADTACYTAKDAGRNRIHVYSSDNYEFAKRRREIELISAINAALAADGFTLCRQKIVHNDADFSLYGWEILLRMKDEDGVDISPSEFIPAAERFGLMLKIDKWVVLNTFNWLSNSPDELAAMETCSINLSGQSIGSADLTQHLKRCFSLFGIPHNKVCFEITETHAIEDIDRTIEFITLFQSLGCKFSLDDFGSGLSSYGYLKALPINNVKIDGRFVQGIAFDPADFAMVESIHAVAKAMGKRTIAEYVENEDIVKQLRGIGIHYLQGYAIHKPEAIDTPPTCLLLDDANEAGR</sequence>
<dbReference type="InterPro" id="IPR029787">
    <property type="entry name" value="Nucleotide_cyclase"/>
</dbReference>
<comment type="caution">
    <text evidence="6">The sequence shown here is derived from an EMBL/GenBank/DDBJ whole genome shotgun (WGS) entry which is preliminary data.</text>
</comment>
<organism evidence="6 7">
    <name type="scientific">Glaciecola siphonariae</name>
    <dbReference type="NCBI Taxonomy" id="521012"/>
    <lineage>
        <taxon>Bacteria</taxon>
        <taxon>Pseudomonadati</taxon>
        <taxon>Pseudomonadota</taxon>
        <taxon>Gammaproteobacteria</taxon>
        <taxon>Alteromonadales</taxon>
        <taxon>Alteromonadaceae</taxon>
        <taxon>Glaciecola</taxon>
    </lineage>
</organism>
<feature type="transmembrane region" description="Helical" evidence="1">
    <location>
        <begin position="282"/>
        <end position="300"/>
    </location>
</feature>
<feature type="transmembrane region" description="Helical" evidence="1">
    <location>
        <begin position="252"/>
        <end position="275"/>
    </location>
</feature>
<dbReference type="PROSITE" id="PS50887">
    <property type="entry name" value="GGDEF"/>
    <property type="match status" value="1"/>
</dbReference>
<dbReference type="CDD" id="cd00130">
    <property type="entry name" value="PAS"/>
    <property type="match status" value="1"/>
</dbReference>
<dbReference type="InterPro" id="IPR000700">
    <property type="entry name" value="PAS-assoc_C"/>
</dbReference>
<feature type="chain" id="PRO_5045377659" evidence="2">
    <location>
        <begin position="19"/>
        <end position="973"/>
    </location>
</feature>
<dbReference type="Pfam" id="PF07696">
    <property type="entry name" value="7TMR-DISMED2"/>
    <property type="match status" value="1"/>
</dbReference>
<feature type="transmembrane region" description="Helical" evidence="1">
    <location>
        <begin position="337"/>
        <end position="356"/>
    </location>
</feature>
<keyword evidence="1" id="KW-1133">Transmembrane helix</keyword>
<dbReference type="CDD" id="cd01948">
    <property type="entry name" value="EAL"/>
    <property type="match status" value="1"/>
</dbReference>
<dbReference type="Proteomes" id="UP001595897">
    <property type="component" value="Unassembled WGS sequence"/>
</dbReference>
<proteinExistence type="predicted"/>
<dbReference type="InterPro" id="IPR000160">
    <property type="entry name" value="GGDEF_dom"/>
</dbReference>
<evidence type="ECO:0000259" key="3">
    <source>
        <dbReference type="PROSITE" id="PS50113"/>
    </source>
</evidence>
<dbReference type="Pfam" id="PF00563">
    <property type="entry name" value="EAL"/>
    <property type="match status" value="1"/>
</dbReference>
<dbReference type="Pfam" id="PF13426">
    <property type="entry name" value="PAS_9"/>
    <property type="match status" value="1"/>
</dbReference>
<dbReference type="SUPFAM" id="SSF55785">
    <property type="entry name" value="PYP-like sensor domain (PAS domain)"/>
    <property type="match status" value="1"/>
</dbReference>
<accession>A0ABV9LWW3</accession>
<dbReference type="PROSITE" id="PS50113">
    <property type="entry name" value="PAC"/>
    <property type="match status" value="1"/>
</dbReference>
<dbReference type="InterPro" id="IPR001633">
    <property type="entry name" value="EAL_dom"/>
</dbReference>
<dbReference type="InterPro" id="IPR000014">
    <property type="entry name" value="PAS"/>
</dbReference>
<gene>
    <name evidence="6" type="ORF">ACFO4O_09225</name>
</gene>
<evidence type="ECO:0000313" key="7">
    <source>
        <dbReference type="Proteomes" id="UP001595897"/>
    </source>
</evidence>
<feature type="transmembrane region" description="Helical" evidence="1">
    <location>
        <begin position="306"/>
        <end position="325"/>
    </location>
</feature>
<dbReference type="InterPro" id="IPR043128">
    <property type="entry name" value="Rev_trsase/Diguanyl_cyclase"/>
</dbReference>
<evidence type="ECO:0000259" key="4">
    <source>
        <dbReference type="PROSITE" id="PS50883"/>
    </source>
</evidence>
<feature type="domain" description="GGDEF" evidence="5">
    <location>
        <begin position="568"/>
        <end position="701"/>
    </location>
</feature>
<dbReference type="SUPFAM" id="SSF141868">
    <property type="entry name" value="EAL domain-like"/>
    <property type="match status" value="1"/>
</dbReference>
<evidence type="ECO:0000256" key="1">
    <source>
        <dbReference type="SAM" id="Phobius"/>
    </source>
</evidence>
<dbReference type="SMART" id="SM00052">
    <property type="entry name" value="EAL"/>
    <property type="match status" value="1"/>
</dbReference>
<dbReference type="InterPro" id="IPR052155">
    <property type="entry name" value="Biofilm_reg_signaling"/>
</dbReference>
<dbReference type="InterPro" id="IPR035965">
    <property type="entry name" value="PAS-like_dom_sf"/>
</dbReference>
<dbReference type="InterPro" id="IPR035919">
    <property type="entry name" value="EAL_sf"/>
</dbReference>
<feature type="transmembrane region" description="Helical" evidence="1">
    <location>
        <begin position="368"/>
        <end position="386"/>
    </location>
</feature>
<dbReference type="Gene3D" id="3.30.450.20">
    <property type="entry name" value="PAS domain"/>
    <property type="match status" value="1"/>
</dbReference>
<dbReference type="InterPro" id="IPR011623">
    <property type="entry name" value="7TMR_DISM_rcpt_extracell_dom1"/>
</dbReference>
<dbReference type="PROSITE" id="PS50883">
    <property type="entry name" value="EAL"/>
    <property type="match status" value="1"/>
</dbReference>
<dbReference type="SMART" id="SM00267">
    <property type="entry name" value="GGDEF"/>
    <property type="match status" value="1"/>
</dbReference>
<dbReference type="PANTHER" id="PTHR44757:SF2">
    <property type="entry name" value="BIOFILM ARCHITECTURE MAINTENANCE PROTEIN MBAA"/>
    <property type="match status" value="1"/>
</dbReference>
<dbReference type="RefSeq" id="WP_382407661.1">
    <property type="nucleotide sequence ID" value="NZ_JBHSGU010000002.1"/>
</dbReference>
<keyword evidence="1" id="KW-0472">Membrane</keyword>
<dbReference type="Gene3D" id="3.20.20.450">
    <property type="entry name" value="EAL domain"/>
    <property type="match status" value="1"/>
</dbReference>
<evidence type="ECO:0000313" key="6">
    <source>
        <dbReference type="EMBL" id="MFC4700336.1"/>
    </source>
</evidence>
<feature type="domain" description="EAL" evidence="4">
    <location>
        <begin position="712"/>
        <end position="967"/>
    </location>
</feature>
<evidence type="ECO:0000259" key="5">
    <source>
        <dbReference type="PROSITE" id="PS50887"/>
    </source>
</evidence>
<dbReference type="PANTHER" id="PTHR44757">
    <property type="entry name" value="DIGUANYLATE CYCLASE DGCP"/>
    <property type="match status" value="1"/>
</dbReference>
<feature type="signal peptide" evidence="2">
    <location>
        <begin position="1"/>
        <end position="18"/>
    </location>
</feature>
<dbReference type="CDD" id="cd01949">
    <property type="entry name" value="GGDEF"/>
    <property type="match status" value="1"/>
</dbReference>
<dbReference type="EMBL" id="JBHSGU010000002">
    <property type="protein sequence ID" value="MFC4700336.1"/>
    <property type="molecule type" value="Genomic_DNA"/>
</dbReference>
<dbReference type="InterPro" id="IPR011622">
    <property type="entry name" value="7TMR_DISM_rcpt_extracell_dom2"/>
</dbReference>